<evidence type="ECO:0000256" key="8">
    <source>
        <dbReference type="ARBA" id="ARBA00022741"/>
    </source>
</evidence>
<dbReference type="InterPro" id="IPR041827">
    <property type="entry name" value="CpdB_N"/>
</dbReference>
<dbReference type="OrthoDB" id="9775118at2"/>
<comment type="similarity">
    <text evidence="5 11">Belongs to the 5'-nucleotidase family.</text>
</comment>
<dbReference type="GO" id="GO:0008663">
    <property type="term" value="F:2',3'-cyclic-nucleotide 2'-phosphodiesterase activity"/>
    <property type="evidence" value="ECO:0007669"/>
    <property type="project" value="UniProtKB-EC"/>
</dbReference>
<evidence type="ECO:0000259" key="13">
    <source>
        <dbReference type="Pfam" id="PF02872"/>
    </source>
</evidence>
<dbReference type="RefSeq" id="WP_115451234.1">
    <property type="nucleotide sequence ID" value="NZ_QNQT01000002.1"/>
</dbReference>
<dbReference type="InterPro" id="IPR006146">
    <property type="entry name" value="5'-Nucleotdase_CS"/>
</dbReference>
<feature type="chain" id="PRO_5039755995" evidence="11">
    <location>
        <begin position="24"/>
        <end position="758"/>
    </location>
</feature>
<evidence type="ECO:0000256" key="2">
    <source>
        <dbReference type="ARBA" id="ARBA00001730"/>
    </source>
</evidence>
<gene>
    <name evidence="14" type="ORF">DRW41_06890</name>
</gene>
<evidence type="ECO:0000256" key="6">
    <source>
        <dbReference type="ARBA" id="ARBA00022723"/>
    </source>
</evidence>
<comment type="cofactor">
    <cofactor evidence="3">
        <name>a divalent metal cation</name>
        <dbReference type="ChEBI" id="CHEBI:60240"/>
    </cofactor>
</comment>
<evidence type="ECO:0000259" key="12">
    <source>
        <dbReference type="Pfam" id="PF00149"/>
    </source>
</evidence>
<evidence type="ECO:0000256" key="3">
    <source>
        <dbReference type="ARBA" id="ARBA00001968"/>
    </source>
</evidence>
<keyword evidence="9 11" id="KW-0378">Hydrolase</keyword>
<evidence type="ECO:0000256" key="7">
    <source>
        <dbReference type="ARBA" id="ARBA00022729"/>
    </source>
</evidence>
<dbReference type="GO" id="GO:0008254">
    <property type="term" value="F:3'-nucleotidase activity"/>
    <property type="evidence" value="ECO:0007669"/>
    <property type="project" value="UniProtKB-EC"/>
</dbReference>
<dbReference type="GO" id="GO:0009166">
    <property type="term" value="P:nucleotide catabolic process"/>
    <property type="evidence" value="ECO:0007669"/>
    <property type="project" value="InterPro"/>
</dbReference>
<evidence type="ECO:0000313" key="15">
    <source>
        <dbReference type="Proteomes" id="UP000257144"/>
    </source>
</evidence>
<dbReference type="InterPro" id="IPR036907">
    <property type="entry name" value="5'-Nucleotdase_C_sf"/>
</dbReference>
<dbReference type="Gene3D" id="3.90.780.10">
    <property type="entry name" value="5'-Nucleotidase, C-terminal domain"/>
    <property type="match status" value="1"/>
</dbReference>
<comment type="catalytic activity">
    <reaction evidence="1">
        <text>a ribonucleoside 3'-phosphate + H2O = a ribonucleoside + phosphate</text>
        <dbReference type="Rhea" id="RHEA:10144"/>
        <dbReference type="ChEBI" id="CHEBI:13197"/>
        <dbReference type="ChEBI" id="CHEBI:15377"/>
        <dbReference type="ChEBI" id="CHEBI:18254"/>
        <dbReference type="ChEBI" id="CHEBI:43474"/>
        <dbReference type="EC" id="3.1.3.6"/>
    </reaction>
</comment>
<comment type="catalytic activity">
    <reaction evidence="2">
        <text>a nucleoside 2',3'-cyclic phosphate + H2O = a nucleoside 3'-phosphate + H(+)</text>
        <dbReference type="Rhea" id="RHEA:19621"/>
        <dbReference type="ChEBI" id="CHEBI:15377"/>
        <dbReference type="ChEBI" id="CHEBI:15378"/>
        <dbReference type="ChEBI" id="CHEBI:66949"/>
        <dbReference type="ChEBI" id="CHEBI:66954"/>
        <dbReference type="EC" id="3.1.4.16"/>
    </reaction>
</comment>
<feature type="domain" description="5'-Nucleotidase C-terminal" evidence="13">
    <location>
        <begin position="370"/>
        <end position="559"/>
    </location>
</feature>
<dbReference type="NCBIfam" id="NF006938">
    <property type="entry name" value="PRK09420.1"/>
    <property type="match status" value="1"/>
</dbReference>
<dbReference type="PRINTS" id="PR01607">
    <property type="entry name" value="APYRASEFAMLY"/>
</dbReference>
<keyword evidence="8 11" id="KW-0547">Nucleotide-binding</keyword>
<feature type="signal peptide" evidence="11">
    <location>
        <begin position="1"/>
        <end position="23"/>
    </location>
</feature>
<dbReference type="AlphaFoldDB" id="A0A3D8GTB3"/>
<dbReference type="Pfam" id="PF02872">
    <property type="entry name" value="5_nucleotid_C"/>
    <property type="match status" value="1"/>
</dbReference>
<dbReference type="InterPro" id="IPR008334">
    <property type="entry name" value="5'-Nucleotdase_C"/>
</dbReference>
<organism evidence="14 15">
    <name type="scientific">Neobacillus piezotolerans</name>
    <dbReference type="NCBI Taxonomy" id="2259171"/>
    <lineage>
        <taxon>Bacteria</taxon>
        <taxon>Bacillati</taxon>
        <taxon>Bacillota</taxon>
        <taxon>Bacilli</taxon>
        <taxon>Bacillales</taxon>
        <taxon>Bacillaceae</taxon>
        <taxon>Neobacillus</taxon>
    </lineage>
</organism>
<dbReference type="GO" id="GO:0030288">
    <property type="term" value="C:outer membrane-bounded periplasmic space"/>
    <property type="evidence" value="ECO:0007669"/>
    <property type="project" value="TreeGrafter"/>
</dbReference>
<dbReference type="GO" id="GO:0000166">
    <property type="term" value="F:nucleotide binding"/>
    <property type="evidence" value="ECO:0007669"/>
    <property type="project" value="UniProtKB-KW"/>
</dbReference>
<feature type="domain" description="Calcineurin-like phosphoesterase" evidence="12">
    <location>
        <begin position="40"/>
        <end position="278"/>
    </location>
</feature>
<dbReference type="PANTHER" id="PTHR11575">
    <property type="entry name" value="5'-NUCLEOTIDASE-RELATED"/>
    <property type="match status" value="1"/>
</dbReference>
<dbReference type="GO" id="GO:0046872">
    <property type="term" value="F:metal ion binding"/>
    <property type="evidence" value="ECO:0007669"/>
    <property type="project" value="UniProtKB-KW"/>
</dbReference>
<evidence type="ECO:0000256" key="10">
    <source>
        <dbReference type="ARBA" id="ARBA00023268"/>
    </source>
</evidence>
<reference evidence="14 15" key="1">
    <citation type="submission" date="2018-07" db="EMBL/GenBank/DDBJ databases">
        <title>Bacillus sp. YLB-04 draft genome sequence.</title>
        <authorList>
            <person name="Yu L."/>
            <person name="Tang X."/>
        </authorList>
    </citation>
    <scope>NUCLEOTIDE SEQUENCE [LARGE SCALE GENOMIC DNA]</scope>
    <source>
        <strain evidence="14 15">YLB-04</strain>
    </source>
</reference>
<evidence type="ECO:0000256" key="5">
    <source>
        <dbReference type="ARBA" id="ARBA00006654"/>
    </source>
</evidence>
<proteinExistence type="inferred from homology"/>
<name>A0A3D8GTB3_9BACI</name>
<evidence type="ECO:0000313" key="14">
    <source>
        <dbReference type="EMBL" id="RDU37562.1"/>
    </source>
</evidence>
<accession>A0A3D8GTB3</accession>
<keyword evidence="15" id="KW-1185">Reference proteome</keyword>
<protein>
    <submittedName>
        <fullName evidence="14">Bifunctional 2',3'-cyclic-nucleotide 2'-phosphodiesterase/3'-nucleotidase</fullName>
    </submittedName>
</protein>
<dbReference type="SUPFAM" id="SSF55816">
    <property type="entry name" value="5'-nucleotidase (syn. UDP-sugar hydrolase), C-terminal domain"/>
    <property type="match status" value="1"/>
</dbReference>
<comment type="caution">
    <text evidence="14">The sequence shown here is derived from an EMBL/GenBank/DDBJ whole genome shotgun (WGS) entry which is preliminary data.</text>
</comment>
<dbReference type="PROSITE" id="PS00786">
    <property type="entry name" value="5_NUCLEOTIDASE_2"/>
    <property type="match status" value="1"/>
</dbReference>
<dbReference type="SUPFAM" id="SSF56300">
    <property type="entry name" value="Metallo-dependent phosphatases"/>
    <property type="match status" value="1"/>
</dbReference>
<dbReference type="Gene3D" id="3.60.21.10">
    <property type="match status" value="1"/>
</dbReference>
<sequence>MKMPTKKALSSATLALGLILSQAAPPVAYAEASSNDVVKLRILETTDIHTNLINYDYFKDAPTEAFGLSKTATLIKAARAEEPNTLLFDNGDLIQGSPLGDYVQGVQKLADGVEHPAVKLLNLLKFDGATVGNHEFNYGLDFLDEVLDDAKYPVVNANVYHDDKDNDPTNDKNYFTPYKILNQEVTDTDGEKHAIKVGVIGFVPPQIMTWDKANLEGKVIAKEIVKSAEEFIPKMKAEGADVIVVLSHSGIGTSSENASINLTKIPGIDAVLTGHSHNKFPMAGDKPNYSGEGIDNAKGTINGIPVTMPGSWGDNLGVIDLEISKTDGKWKVTNSKAELRSIAGVASDKEVEAAIKAEHEGTVEYVRKPVGETKAPINSYFALTKDDPSIQIVTNAQKWYVEKTLKGTKYENLPVLSAGAPFKAGGRGGANYYTDIDEGTIAIKNVADLYLYPNTVFAVKVTGSDIKEWLEWSAGQFKQLDAKSTDVQELVDTAFPTYNYDVIDGVTYEIDVTEPAKYDKDQNLVNPDANRIKNLRFDGKPINPNAEFIVATNNYRANGIKVAANKEIALASPDENRQVIIDYIKETKVINPSADNNWSFAPIKNQDGLKVSFESSPKAQKYLTEGGDVKYATTLESGFAKYELTLPALKDTKPGDKPGDTPGTKPAPKVYWKGSYLKPNQIGRVSIEKPINLWKLDGNKLVFVRILKPGEAYRVYSYQSAHGGQYGVGGGYYVTNMKGYVKYETPSKAKLKELRGEE</sequence>
<evidence type="ECO:0000256" key="11">
    <source>
        <dbReference type="RuleBase" id="RU362119"/>
    </source>
</evidence>
<dbReference type="Pfam" id="PF00149">
    <property type="entry name" value="Metallophos"/>
    <property type="match status" value="1"/>
</dbReference>
<keyword evidence="6" id="KW-0479">Metal-binding</keyword>
<dbReference type="Proteomes" id="UP000257144">
    <property type="component" value="Unassembled WGS sequence"/>
</dbReference>
<evidence type="ECO:0000256" key="9">
    <source>
        <dbReference type="ARBA" id="ARBA00022801"/>
    </source>
</evidence>
<dbReference type="InterPro" id="IPR004843">
    <property type="entry name" value="Calcineurin-like_PHP"/>
</dbReference>
<dbReference type="EMBL" id="QNQT01000002">
    <property type="protein sequence ID" value="RDU37562.1"/>
    <property type="molecule type" value="Genomic_DNA"/>
</dbReference>
<dbReference type="InterPro" id="IPR006179">
    <property type="entry name" value="5_nucleotidase/apyrase"/>
</dbReference>
<dbReference type="InterPro" id="IPR029052">
    <property type="entry name" value="Metallo-depent_PP-like"/>
</dbReference>
<dbReference type="CDD" id="cd07410">
    <property type="entry name" value="MPP_CpdB_N"/>
    <property type="match status" value="1"/>
</dbReference>
<keyword evidence="7 11" id="KW-0732">Signal</keyword>
<evidence type="ECO:0000256" key="1">
    <source>
        <dbReference type="ARBA" id="ARBA00000527"/>
    </source>
</evidence>
<dbReference type="PANTHER" id="PTHR11575:SF6">
    <property type="entry name" value="2',3'-CYCLIC-NUCLEOTIDE 2'-PHOSPHODIESTERASE_3'-NUCLEOTIDASE"/>
    <property type="match status" value="1"/>
</dbReference>
<keyword evidence="10" id="KW-0511">Multifunctional enzyme</keyword>
<comment type="subcellular location">
    <subcellularLocation>
        <location evidence="4">Cell envelope</location>
    </subcellularLocation>
</comment>
<evidence type="ECO:0000256" key="4">
    <source>
        <dbReference type="ARBA" id="ARBA00004196"/>
    </source>
</evidence>